<name>A0ABR4HJG5_9EURO</name>
<proteinExistence type="predicted"/>
<accession>A0ABR4HJG5</accession>
<evidence type="ECO:0000313" key="2">
    <source>
        <dbReference type="Proteomes" id="UP001610335"/>
    </source>
</evidence>
<keyword evidence="2" id="KW-1185">Reference proteome</keyword>
<comment type="caution">
    <text evidence="1">The sequence shown here is derived from an EMBL/GenBank/DDBJ whole genome shotgun (WGS) entry which is preliminary data.</text>
</comment>
<dbReference type="EMBL" id="JBFXLS010000111">
    <property type="protein sequence ID" value="KAL2815615.1"/>
    <property type="molecule type" value="Genomic_DNA"/>
</dbReference>
<protein>
    <submittedName>
        <fullName evidence="1">Uncharacterized protein</fullName>
    </submittedName>
</protein>
<dbReference type="Proteomes" id="UP001610335">
    <property type="component" value="Unassembled WGS sequence"/>
</dbReference>
<evidence type="ECO:0000313" key="1">
    <source>
        <dbReference type="EMBL" id="KAL2815615.1"/>
    </source>
</evidence>
<organism evidence="1 2">
    <name type="scientific">Aspergillus cavernicola</name>
    <dbReference type="NCBI Taxonomy" id="176166"/>
    <lineage>
        <taxon>Eukaryota</taxon>
        <taxon>Fungi</taxon>
        <taxon>Dikarya</taxon>
        <taxon>Ascomycota</taxon>
        <taxon>Pezizomycotina</taxon>
        <taxon>Eurotiomycetes</taxon>
        <taxon>Eurotiomycetidae</taxon>
        <taxon>Eurotiales</taxon>
        <taxon>Aspergillaceae</taxon>
        <taxon>Aspergillus</taxon>
        <taxon>Aspergillus subgen. Nidulantes</taxon>
    </lineage>
</organism>
<sequence length="105" mass="11302">MARLGRFWVLSLARVSSPSGDATSWRLLRALATDLASQSGWVSAEHANAGYLIAGEYETEVLLHQVTLEGATSLSEIGPGVINELTWAGNMPVRVAILDPPTLIW</sequence>
<reference evidence="1 2" key="1">
    <citation type="submission" date="2024-07" db="EMBL/GenBank/DDBJ databases">
        <title>Section-level genome sequencing and comparative genomics of Aspergillus sections Usti and Cavernicolus.</title>
        <authorList>
            <consortium name="Lawrence Berkeley National Laboratory"/>
            <person name="Nybo J.L."/>
            <person name="Vesth T.C."/>
            <person name="Theobald S."/>
            <person name="Frisvad J.C."/>
            <person name="Larsen T.O."/>
            <person name="Kjaerboelling I."/>
            <person name="Rothschild-Mancinelli K."/>
            <person name="Lyhne E.K."/>
            <person name="Kogle M.E."/>
            <person name="Barry K."/>
            <person name="Clum A."/>
            <person name="Na H."/>
            <person name="Ledsgaard L."/>
            <person name="Lin J."/>
            <person name="Lipzen A."/>
            <person name="Kuo A."/>
            <person name="Riley R."/>
            <person name="Mondo S."/>
            <person name="LaButti K."/>
            <person name="Haridas S."/>
            <person name="Pangalinan J."/>
            <person name="Salamov A.A."/>
            <person name="Simmons B.A."/>
            <person name="Magnuson J.K."/>
            <person name="Chen J."/>
            <person name="Drula E."/>
            <person name="Henrissat B."/>
            <person name="Wiebenga A."/>
            <person name="Lubbers R.J."/>
            <person name="Gomes A.C."/>
            <person name="Makela M.R."/>
            <person name="Stajich J."/>
            <person name="Grigoriev I.V."/>
            <person name="Mortensen U.H."/>
            <person name="De vries R.P."/>
            <person name="Baker S.E."/>
            <person name="Andersen M.R."/>
        </authorList>
    </citation>
    <scope>NUCLEOTIDE SEQUENCE [LARGE SCALE GENOMIC DNA]</scope>
    <source>
        <strain evidence="1 2">CBS 600.67</strain>
    </source>
</reference>
<gene>
    <name evidence="1" type="ORF">BDW59DRAFT_166762</name>
</gene>